<dbReference type="Pfam" id="PF04833">
    <property type="entry name" value="COBRA"/>
    <property type="match status" value="1"/>
</dbReference>
<evidence type="ECO:0000256" key="5">
    <source>
        <dbReference type="SAM" id="Phobius"/>
    </source>
</evidence>
<dbReference type="Gramene" id="TraesPARA_EIv1.0_1146950.5">
    <property type="protein sequence ID" value="TraesPARA_EIv1.0_1146950.5.CDS"/>
    <property type="gene ID" value="TraesPARA_EIv1.0_1146950"/>
</dbReference>
<gene>
    <name evidence="7" type="primary">LOC123080161</name>
</gene>
<accession>A0A3B6H345</accession>
<name>A0A3B6H345_WHEAT</name>
<dbReference type="GO" id="GO:0005886">
    <property type="term" value="C:plasma membrane"/>
    <property type="evidence" value="ECO:0000318"/>
    <property type="project" value="GO_Central"/>
</dbReference>
<dbReference type="RefSeq" id="XP_044358987.1">
    <property type="nucleotide sequence ID" value="XM_044503052.1"/>
</dbReference>
<reference evidence="7" key="1">
    <citation type="submission" date="2018-08" db="EMBL/GenBank/DDBJ databases">
        <authorList>
            <person name="Rossello M."/>
        </authorList>
    </citation>
    <scope>NUCLEOTIDE SEQUENCE [LARGE SCALE GENOMIC DNA]</scope>
    <source>
        <strain evidence="7">cv. Chinese Spring</strain>
    </source>
</reference>
<dbReference type="RefSeq" id="XP_044358986.1">
    <property type="nucleotide sequence ID" value="XM_044503051.1"/>
</dbReference>
<proteinExistence type="inferred from homology"/>
<dbReference type="GO" id="GO:0010215">
    <property type="term" value="P:cellulose microfibril organization"/>
    <property type="evidence" value="ECO:0007669"/>
    <property type="project" value="InterPro"/>
</dbReference>
<dbReference type="GO" id="GO:0052324">
    <property type="term" value="P:plant-type cell wall cellulose biosynthetic process"/>
    <property type="evidence" value="ECO:0000318"/>
    <property type="project" value="GO_Central"/>
</dbReference>
<dbReference type="RefSeq" id="XP_044358985.1">
    <property type="nucleotide sequence ID" value="XM_044503050.1"/>
</dbReference>
<keyword evidence="2" id="KW-0732">Signal</keyword>
<keyword evidence="5" id="KW-0472">Membrane</keyword>
<evidence type="ECO:0000256" key="2">
    <source>
        <dbReference type="ARBA" id="ARBA00022729"/>
    </source>
</evidence>
<dbReference type="SMR" id="A0A3B6H345"/>
<evidence type="ECO:0000313" key="7">
    <source>
        <dbReference type="EnsemblPlants" id="TraesCS3D02G404800.2"/>
    </source>
</evidence>
<dbReference type="RefSeq" id="XP_044358988.1">
    <property type="nucleotide sequence ID" value="XM_044503053.1"/>
</dbReference>
<dbReference type="Gramene" id="TraesJAG3D03G01963430.2">
    <property type="protein sequence ID" value="TraesJAG3D03G01963430.2"/>
    <property type="gene ID" value="TraesJAG3D03G01963430"/>
</dbReference>
<organism evidence="7">
    <name type="scientific">Triticum aestivum</name>
    <name type="common">Wheat</name>
    <dbReference type="NCBI Taxonomy" id="4565"/>
    <lineage>
        <taxon>Eukaryota</taxon>
        <taxon>Viridiplantae</taxon>
        <taxon>Streptophyta</taxon>
        <taxon>Embryophyta</taxon>
        <taxon>Tracheophyta</taxon>
        <taxon>Spermatophyta</taxon>
        <taxon>Magnoliopsida</taxon>
        <taxon>Liliopsida</taxon>
        <taxon>Poales</taxon>
        <taxon>Poaceae</taxon>
        <taxon>BOP clade</taxon>
        <taxon>Pooideae</taxon>
        <taxon>Triticodae</taxon>
        <taxon>Triticeae</taxon>
        <taxon>Triticinae</taxon>
        <taxon>Triticum</taxon>
    </lineage>
</organism>
<dbReference type="InterPro" id="IPR056900">
    <property type="entry name" value="COB_C"/>
</dbReference>
<comment type="similarity">
    <text evidence="1 4">Belongs to the COBRA family.</text>
</comment>
<evidence type="ECO:0000256" key="4">
    <source>
        <dbReference type="PIRNR" id="PIRNR038122"/>
    </source>
</evidence>
<dbReference type="InterPro" id="IPR006918">
    <property type="entry name" value="COBRA_pln"/>
</dbReference>
<keyword evidence="3" id="KW-0325">Glycoprotein</keyword>
<dbReference type="PaxDb" id="4565-Traes_3DL_CC388EE7E.2"/>
<dbReference type="AlphaFoldDB" id="A0A3B6H345"/>
<dbReference type="Pfam" id="PF25079">
    <property type="entry name" value="COB_C"/>
    <property type="match status" value="1"/>
</dbReference>
<evidence type="ECO:0000256" key="3">
    <source>
        <dbReference type="ARBA" id="ARBA00023180"/>
    </source>
</evidence>
<evidence type="ECO:0000313" key="8">
    <source>
        <dbReference type="Proteomes" id="UP000019116"/>
    </source>
</evidence>
<dbReference type="PANTHER" id="PTHR31673">
    <property type="entry name" value="PROTEIN COBRA"/>
    <property type="match status" value="1"/>
</dbReference>
<dbReference type="Proteomes" id="UP000019116">
    <property type="component" value="Chromosome 3D"/>
</dbReference>
<feature type="domain" description="COBRA C-terminal" evidence="6">
    <location>
        <begin position="288"/>
        <end position="430"/>
    </location>
</feature>
<keyword evidence="5" id="KW-1133">Transmembrane helix</keyword>
<dbReference type="PIRSF" id="PIRSF038122">
    <property type="entry name" value="COBRA"/>
    <property type="match status" value="1"/>
</dbReference>
<dbReference type="Gramene" id="TraesCS3D02G404800.2">
    <property type="protein sequence ID" value="TraesCS3D02G404800.2"/>
    <property type="gene ID" value="TraesCS3D02G404800"/>
</dbReference>
<reference evidence="7" key="2">
    <citation type="submission" date="2018-10" db="UniProtKB">
        <authorList>
            <consortium name="EnsemblPlants"/>
        </authorList>
    </citation>
    <scope>IDENTIFICATION</scope>
</reference>
<dbReference type="OrthoDB" id="2012261at2759"/>
<evidence type="ECO:0000256" key="1">
    <source>
        <dbReference type="ARBA" id="ARBA00005507"/>
    </source>
</evidence>
<keyword evidence="8" id="KW-1185">Reference proteome</keyword>
<dbReference type="PANTHER" id="PTHR31673:SF42">
    <property type="entry name" value="COBRA-LIKE PROTEIN"/>
    <property type="match status" value="1"/>
</dbReference>
<dbReference type="EnsemblPlants" id="TraesCS3D02G404800.2">
    <property type="protein sequence ID" value="TraesCS3D02G404800.2"/>
    <property type="gene ID" value="TraesCS3D02G404800"/>
</dbReference>
<protein>
    <recommendedName>
        <fullName evidence="4">COBRA-like protein</fullName>
    </recommendedName>
</protein>
<keyword evidence="5" id="KW-0812">Transmembrane</keyword>
<dbReference type="Gramene" id="TraesCS3D03G0890900.2">
    <property type="protein sequence ID" value="TraesCS3D03G0890900.2.CDS"/>
    <property type="gene ID" value="TraesCS3D03G0890900"/>
</dbReference>
<evidence type="ECO:0000259" key="6">
    <source>
        <dbReference type="Pfam" id="PF25079"/>
    </source>
</evidence>
<sequence>MQELFVDDGNFQKALLKFYMNHLRAICLLESLYFLFFFIYAFSTFLWFTVFFIHLLFFSESKMFEMKAFMCRHKECGAYDPLDPTGNITIRWDVRSWVPDGYVAEVSLFNYQQYRHIQPPGWKLGWVWSKKEVIWYVQGGQATEQGDCSKFKEIIPHSCKVNPEIVDLLPGAPYNRQRANCCKGGVLSSLAQDPANAVASFEVSVGRSGTTTKTLELPVNFTLKAPGPGYTCGPATKLDEPTKFTTPDGSRKSQAHMTWTVTCTYSQFLALRGNSPYLGSVMNGQDKNGLASLVQCTTHMCPIRVHWHVKANYKEYWRVKITVTNFNYGMNYSQWNLVAQHPNFNSLTSITSFNYTALNPYGLMNDTALLWGIRHYNDYLLTAGPDGYVQSELLFRKDPSTFTLRAGWAFPRRVYFNGDKCVTPPPDAYPWLPNASTKSTISVIVPLVLWMLANPYF</sequence>
<feature type="transmembrane region" description="Helical" evidence="5">
    <location>
        <begin position="32"/>
        <end position="57"/>
    </location>
</feature>
<dbReference type="GeneID" id="123080161"/>
<dbReference type="Gramene" id="TraesPARA_EIv1.0_1146950.2">
    <property type="protein sequence ID" value="TraesPARA_EIv1.0_1146950.2.CDS"/>
    <property type="gene ID" value="TraesPARA_EIv1.0_1146950"/>
</dbReference>
<dbReference type="Gramene" id="TraesJUL3D03G01973300.1">
    <property type="protein sequence ID" value="TraesJUL3D03G01973300.1"/>
    <property type="gene ID" value="TraesJUL3D03G01973300"/>
</dbReference>